<dbReference type="InterPro" id="IPR008962">
    <property type="entry name" value="PapD-like_sf"/>
</dbReference>
<protein>
    <submittedName>
        <fullName evidence="5">MSP domain-containing protein</fullName>
    </submittedName>
</protein>
<accession>A0A183ECC0</accession>
<dbReference type="EMBL" id="UYRT01087070">
    <property type="protein sequence ID" value="VDN32122.1"/>
    <property type="molecule type" value="Genomic_DNA"/>
</dbReference>
<reference evidence="3 4" key="2">
    <citation type="submission" date="2018-11" db="EMBL/GenBank/DDBJ databases">
        <authorList>
            <consortium name="Pathogen Informatics"/>
        </authorList>
    </citation>
    <scope>NUCLEOTIDE SEQUENCE [LARGE SCALE GENOMIC DNA]</scope>
</reference>
<dbReference type="OrthoDB" id="5834741at2759"/>
<sequence>MAAGGGAAKPIINEMPIALEPAFPIFTPRPIRENPYKQTAHLLFVNTTSFKLIFKITAPLSSINYSIRPPVDYLLPRGCRYITVSISEPPQPKKEHDFTYKVAALAASDGLGMTAAQYWEQNRLDNNGQLRELIYSLQYRQLQEGQFVCVEPEAEAKTPSIQRSFSGATLAGGKLTASEYQNRFRRHTSPFDQQVPTETIPQNSPIYHR</sequence>
<dbReference type="AlphaFoldDB" id="A0A183ECC0"/>
<dbReference type="WBParaSite" id="GPUH_0001863601-mRNA-1">
    <property type="protein sequence ID" value="GPUH_0001863601-mRNA-1"/>
    <property type="gene ID" value="GPUH_0001863601"/>
</dbReference>
<name>A0A183ECC0_9BILA</name>
<proteinExistence type="predicted"/>
<dbReference type="Gene3D" id="2.60.40.10">
    <property type="entry name" value="Immunoglobulins"/>
    <property type="match status" value="1"/>
</dbReference>
<feature type="domain" description="MSP" evidence="2">
    <location>
        <begin position="16"/>
        <end position="137"/>
    </location>
</feature>
<dbReference type="SUPFAM" id="SSF49354">
    <property type="entry name" value="PapD-like"/>
    <property type="match status" value="1"/>
</dbReference>
<organism evidence="5">
    <name type="scientific">Gongylonema pulchrum</name>
    <dbReference type="NCBI Taxonomy" id="637853"/>
    <lineage>
        <taxon>Eukaryota</taxon>
        <taxon>Metazoa</taxon>
        <taxon>Ecdysozoa</taxon>
        <taxon>Nematoda</taxon>
        <taxon>Chromadorea</taxon>
        <taxon>Rhabditida</taxon>
        <taxon>Spirurina</taxon>
        <taxon>Spiruromorpha</taxon>
        <taxon>Spiruroidea</taxon>
        <taxon>Gongylonematidae</taxon>
        <taxon>Gongylonema</taxon>
    </lineage>
</organism>
<evidence type="ECO:0000256" key="1">
    <source>
        <dbReference type="SAM" id="MobiDB-lite"/>
    </source>
</evidence>
<dbReference type="InterPro" id="IPR000535">
    <property type="entry name" value="MSP_dom"/>
</dbReference>
<dbReference type="Proteomes" id="UP000271098">
    <property type="component" value="Unassembled WGS sequence"/>
</dbReference>
<dbReference type="PROSITE" id="PS50202">
    <property type="entry name" value="MSP"/>
    <property type="match status" value="1"/>
</dbReference>
<reference evidence="5" key="1">
    <citation type="submission" date="2016-06" db="UniProtKB">
        <authorList>
            <consortium name="WormBaseParasite"/>
        </authorList>
    </citation>
    <scope>IDENTIFICATION</scope>
</reference>
<evidence type="ECO:0000313" key="3">
    <source>
        <dbReference type="EMBL" id="VDN32122.1"/>
    </source>
</evidence>
<evidence type="ECO:0000259" key="2">
    <source>
        <dbReference type="PROSITE" id="PS50202"/>
    </source>
</evidence>
<feature type="region of interest" description="Disordered" evidence="1">
    <location>
        <begin position="186"/>
        <end position="209"/>
    </location>
</feature>
<evidence type="ECO:0000313" key="4">
    <source>
        <dbReference type="Proteomes" id="UP000271098"/>
    </source>
</evidence>
<dbReference type="InterPro" id="IPR013783">
    <property type="entry name" value="Ig-like_fold"/>
</dbReference>
<evidence type="ECO:0000313" key="5">
    <source>
        <dbReference type="WBParaSite" id="GPUH_0001863601-mRNA-1"/>
    </source>
</evidence>
<feature type="compositionally biased region" description="Polar residues" evidence="1">
    <location>
        <begin position="190"/>
        <end position="209"/>
    </location>
</feature>
<gene>
    <name evidence="3" type="ORF">GPUH_LOCUS18612</name>
</gene>
<keyword evidence="4" id="KW-1185">Reference proteome</keyword>